<name>A0A7J6QFN6_PEROL</name>
<organism evidence="1 2">
    <name type="scientific">Perkinsus olseni</name>
    <name type="common">Perkinsus atlanticus</name>
    <dbReference type="NCBI Taxonomy" id="32597"/>
    <lineage>
        <taxon>Eukaryota</taxon>
        <taxon>Sar</taxon>
        <taxon>Alveolata</taxon>
        <taxon>Perkinsozoa</taxon>
        <taxon>Perkinsea</taxon>
        <taxon>Perkinsida</taxon>
        <taxon>Perkinsidae</taxon>
        <taxon>Perkinsus</taxon>
    </lineage>
</organism>
<dbReference type="SUPFAM" id="SSF53335">
    <property type="entry name" value="S-adenosyl-L-methionine-dependent methyltransferases"/>
    <property type="match status" value="1"/>
</dbReference>
<dbReference type="AlphaFoldDB" id="A0A7J6QFN6"/>
<comment type="caution">
    <text evidence="1">The sequence shown here is derived from an EMBL/GenBank/DDBJ whole genome shotgun (WGS) entry which is preliminary data.</text>
</comment>
<gene>
    <name evidence="1" type="ORF">FOZ63_006354</name>
</gene>
<dbReference type="Gene3D" id="3.40.50.150">
    <property type="entry name" value="Vaccinia Virus protein VP39"/>
    <property type="match status" value="1"/>
</dbReference>
<reference evidence="1 2" key="1">
    <citation type="submission" date="2020-04" db="EMBL/GenBank/DDBJ databases">
        <title>Perkinsus olseni comparative genomics.</title>
        <authorList>
            <person name="Bogema D.R."/>
        </authorList>
    </citation>
    <scope>NUCLEOTIDE SEQUENCE [LARGE SCALE GENOMIC DNA]</scope>
    <source>
        <strain evidence="1 2">ATCC PRA-207</strain>
    </source>
</reference>
<evidence type="ECO:0000313" key="2">
    <source>
        <dbReference type="Proteomes" id="UP000553632"/>
    </source>
</evidence>
<accession>A0A7J6QFN6</accession>
<dbReference type="GO" id="GO:0106370">
    <property type="term" value="F:protein-L-histidine N-pros-methyltransferase activity"/>
    <property type="evidence" value="ECO:0007669"/>
    <property type="project" value="InterPro"/>
</dbReference>
<dbReference type="PANTHER" id="PTHR12890:SF0">
    <property type="entry name" value="PROTEIN-L-HISTIDINE N-PROS-METHYLTRANSFERASE"/>
    <property type="match status" value="1"/>
</dbReference>
<dbReference type="InterPro" id="IPR029063">
    <property type="entry name" value="SAM-dependent_MTases_sf"/>
</dbReference>
<evidence type="ECO:0000313" key="1">
    <source>
        <dbReference type="EMBL" id="KAF4707374.1"/>
    </source>
</evidence>
<sequence length="182" mass="21015">SNRGGYRAHVAVPLPSTQKKKKKTVSKSFRMCRRLRQKGIRAVRTLDPTLAEVSPDHRQFDAVFCLNVLDRCKSPRKLLGRIAELVLPGGTVVISLPLPLAQLDALRNDHKEQEQERLKLRLTDTERAVIVKRLERTKSLEWRRSSEGTTITIEEHLDDPSKVYQRRRGELLDDRGGRKRKY</sequence>
<dbReference type="Proteomes" id="UP000553632">
    <property type="component" value="Unassembled WGS sequence"/>
</dbReference>
<proteinExistence type="predicted"/>
<dbReference type="Pfam" id="PF05219">
    <property type="entry name" value="DREV"/>
    <property type="match status" value="1"/>
</dbReference>
<protein>
    <submittedName>
        <fullName evidence="1">Uncharacterized protein</fullName>
    </submittedName>
</protein>
<dbReference type="InterPro" id="IPR007884">
    <property type="entry name" value="METL9"/>
</dbReference>
<feature type="non-terminal residue" evidence="1">
    <location>
        <position position="182"/>
    </location>
</feature>
<dbReference type="PANTHER" id="PTHR12890">
    <property type="entry name" value="DREV PROTEIN"/>
    <property type="match status" value="1"/>
</dbReference>
<keyword evidence="2" id="KW-1185">Reference proteome</keyword>
<dbReference type="EMBL" id="JABANO010033139">
    <property type="protein sequence ID" value="KAF4707374.1"/>
    <property type="molecule type" value="Genomic_DNA"/>
</dbReference>